<evidence type="ECO:0000256" key="5">
    <source>
        <dbReference type="SAM" id="Phobius"/>
    </source>
</evidence>
<feature type="domain" description="RDD" evidence="6">
    <location>
        <begin position="14"/>
        <end position="166"/>
    </location>
</feature>
<dbReference type="RefSeq" id="WP_145081833.1">
    <property type="nucleotide sequence ID" value="NZ_VLKH01000003.1"/>
</dbReference>
<comment type="subcellular location">
    <subcellularLocation>
        <location evidence="1">Membrane</location>
        <topology evidence="1">Multi-pass membrane protein</topology>
    </subcellularLocation>
</comment>
<name>A0A562JER9_9FIRM</name>
<gene>
    <name evidence="7" type="ORF">LY60_01434</name>
</gene>
<dbReference type="AlphaFoldDB" id="A0A562JER9"/>
<keyword evidence="2 5" id="KW-0812">Transmembrane</keyword>
<sequence length="350" mass="41034">MMINEIEKLPQVFHPWRRYLARTMDCIIYNLLWLTFIAFIFHVNVAARRGLDNVLDSFITLVIMMGLEPLLLHLFKTTPGKAIFGLRIENCDGSKLSYGEALERTWRVIGEGMGYNIPIYRLVRLWKSYNLCSENETLPWDESISYTIKDTKWYRGVFYVCAFVCSFVVVYAIISAQLIPPNKGDLTIAEFAENYNYYAKHFDMSFRDEYLDENGKWKKKDSDSMVIYISHNDNPEFDFILKNGYITDVSFEIETKNNEYMLSPYDRQMILASLAFAGAQDEMKLFSKIPKRIIEQIENNTFKGYHFAEGGITFICDIEHSGYYETQSYLLPSDDEKETYFNLKFSMNKQ</sequence>
<feature type="transmembrane region" description="Helical" evidence="5">
    <location>
        <begin position="27"/>
        <end position="45"/>
    </location>
</feature>
<accession>A0A562JER9</accession>
<protein>
    <submittedName>
        <fullName evidence="7">RDD family protein</fullName>
    </submittedName>
</protein>
<feature type="transmembrane region" description="Helical" evidence="5">
    <location>
        <begin position="156"/>
        <end position="174"/>
    </location>
</feature>
<proteinExistence type="predicted"/>
<dbReference type="EMBL" id="VLKH01000003">
    <property type="protein sequence ID" value="TWH81679.1"/>
    <property type="molecule type" value="Genomic_DNA"/>
</dbReference>
<keyword evidence="8" id="KW-1185">Reference proteome</keyword>
<comment type="caution">
    <text evidence="7">The sequence shown here is derived from an EMBL/GenBank/DDBJ whole genome shotgun (WGS) entry which is preliminary data.</text>
</comment>
<evidence type="ECO:0000256" key="2">
    <source>
        <dbReference type="ARBA" id="ARBA00022692"/>
    </source>
</evidence>
<evidence type="ECO:0000313" key="8">
    <source>
        <dbReference type="Proteomes" id="UP000315343"/>
    </source>
</evidence>
<feature type="transmembrane region" description="Helical" evidence="5">
    <location>
        <begin position="57"/>
        <end position="75"/>
    </location>
</feature>
<evidence type="ECO:0000259" key="6">
    <source>
        <dbReference type="Pfam" id="PF06271"/>
    </source>
</evidence>
<dbReference type="GO" id="GO:0016020">
    <property type="term" value="C:membrane"/>
    <property type="evidence" value="ECO:0007669"/>
    <property type="project" value="UniProtKB-SubCell"/>
</dbReference>
<keyword evidence="4 5" id="KW-0472">Membrane</keyword>
<organism evidence="7 8">
    <name type="scientific">Sedimentibacter saalensis</name>
    <dbReference type="NCBI Taxonomy" id="130788"/>
    <lineage>
        <taxon>Bacteria</taxon>
        <taxon>Bacillati</taxon>
        <taxon>Bacillota</taxon>
        <taxon>Tissierellia</taxon>
        <taxon>Sedimentibacter</taxon>
    </lineage>
</organism>
<reference evidence="7 8" key="1">
    <citation type="submission" date="2019-07" db="EMBL/GenBank/DDBJ databases">
        <title>Genomic Encyclopedia of Type Strains, Phase I: the one thousand microbial genomes (KMG-I) project.</title>
        <authorList>
            <person name="Kyrpides N."/>
        </authorList>
    </citation>
    <scope>NUCLEOTIDE SEQUENCE [LARGE SCALE GENOMIC DNA]</scope>
    <source>
        <strain evidence="7 8">DSM 13558</strain>
    </source>
</reference>
<dbReference type="InterPro" id="IPR010432">
    <property type="entry name" value="RDD"/>
</dbReference>
<evidence type="ECO:0000256" key="4">
    <source>
        <dbReference type="ARBA" id="ARBA00023136"/>
    </source>
</evidence>
<dbReference type="Pfam" id="PF06271">
    <property type="entry name" value="RDD"/>
    <property type="match status" value="1"/>
</dbReference>
<dbReference type="Proteomes" id="UP000315343">
    <property type="component" value="Unassembled WGS sequence"/>
</dbReference>
<dbReference type="OrthoDB" id="9791488at2"/>
<evidence type="ECO:0000256" key="3">
    <source>
        <dbReference type="ARBA" id="ARBA00022989"/>
    </source>
</evidence>
<evidence type="ECO:0000256" key="1">
    <source>
        <dbReference type="ARBA" id="ARBA00004141"/>
    </source>
</evidence>
<evidence type="ECO:0000313" key="7">
    <source>
        <dbReference type="EMBL" id="TWH81679.1"/>
    </source>
</evidence>
<keyword evidence="3 5" id="KW-1133">Transmembrane helix</keyword>